<organism evidence="1 2">
    <name type="scientific">Fervidobacterium gondwanense DSM 13020</name>
    <dbReference type="NCBI Taxonomy" id="1121883"/>
    <lineage>
        <taxon>Bacteria</taxon>
        <taxon>Thermotogati</taxon>
        <taxon>Thermotogota</taxon>
        <taxon>Thermotogae</taxon>
        <taxon>Thermotogales</taxon>
        <taxon>Fervidobacteriaceae</taxon>
        <taxon>Fervidobacterium</taxon>
    </lineage>
</organism>
<sequence length="607" mass="70537">MFNISKVNVALLAVLFLISVSVYGITLNVPGNSDYVMYFNFEQLITDEVEGEFIDIVKIFDELGIPKILGIYGKNSLGGPGQLFKLALLLEEDFENFEDGFLDILSGLPLGLVLPGEIGDKTLISILSLLSNARLSITQFVKNTLYEVPVGTFGKLYVIRSNTNIYVCFNNYIAQSTKAMLDAKVHIYSVSTKDDYVFYYKALKFSPVGDLLYQFIDFYGTPSSEEAFLRKSGDEYHFELSVSKSYVEYERKLALSRIGALKGHYFVKDSPYTFGFRLDVLENVKQILMFGLLEEIAGDEERFVKALEGFLDSVESVFGSISEEGFLFSVKYIPEYEKDIRLILELLKRNGLSYKLLQDKKIALLSSQELDNSTELGVFTNDSHLYFRVNVQVDELGSYLEFTITTLQNGNTLVSCDFTNPMLLLEYLMEKAEESYEEEYEYYDYEEDWEEYEEEYDEYYEEEYDEFEEEYEEEWEDYSEEYEEEYYEETTEEVEWGEYSDVEYEIADELDKISYAVFDFLGYEGIQEVDLDTLYEYGYIDYIPENVEMKTLIFDEGYVFTIILYTFSDVDAYPENVQSILSDKGWTSDVWNNKLSLILVYYPNVAQ</sequence>
<dbReference type="EMBL" id="FRDJ01000013">
    <property type="protein sequence ID" value="SHN68273.1"/>
    <property type="molecule type" value="Genomic_DNA"/>
</dbReference>
<accession>A0A1M7TC55</accession>
<evidence type="ECO:0000313" key="2">
    <source>
        <dbReference type="Proteomes" id="UP000184207"/>
    </source>
</evidence>
<dbReference type="AlphaFoldDB" id="A0A1M7TC55"/>
<proteinExistence type="predicted"/>
<reference evidence="2" key="1">
    <citation type="submission" date="2016-12" db="EMBL/GenBank/DDBJ databases">
        <authorList>
            <person name="Varghese N."/>
            <person name="Submissions S."/>
        </authorList>
    </citation>
    <scope>NUCLEOTIDE SEQUENCE [LARGE SCALE GENOMIC DNA]</scope>
    <source>
        <strain evidence="2">DSM 13020</strain>
    </source>
</reference>
<gene>
    <name evidence="1" type="ORF">SAMN02745226_01816</name>
</gene>
<name>A0A1M7TC55_FERGO</name>
<evidence type="ECO:0000313" key="1">
    <source>
        <dbReference type="EMBL" id="SHN68273.1"/>
    </source>
</evidence>
<dbReference type="OrthoDB" id="40323at2"/>
<protein>
    <submittedName>
        <fullName evidence="1">Uncharacterized protein</fullName>
    </submittedName>
</protein>
<keyword evidence="2" id="KW-1185">Reference proteome</keyword>
<dbReference type="Proteomes" id="UP000184207">
    <property type="component" value="Unassembled WGS sequence"/>
</dbReference>
<dbReference type="RefSeq" id="WP_072760715.1">
    <property type="nucleotide sequence ID" value="NZ_FRDJ01000013.1"/>
</dbReference>